<reference evidence="2 3" key="1">
    <citation type="submission" date="2024-10" db="EMBL/GenBank/DDBJ databases">
        <title>The Natural Products Discovery Center: Release of the First 8490 Sequenced Strains for Exploring Actinobacteria Biosynthetic Diversity.</title>
        <authorList>
            <person name="Kalkreuter E."/>
            <person name="Kautsar S.A."/>
            <person name="Yang D."/>
            <person name="Bader C.D."/>
            <person name="Teijaro C.N."/>
            <person name="Fluegel L."/>
            <person name="Davis C.M."/>
            <person name="Simpson J.R."/>
            <person name="Lauterbach L."/>
            <person name="Steele A.D."/>
            <person name="Gui C."/>
            <person name="Meng S."/>
            <person name="Li G."/>
            <person name="Viehrig K."/>
            <person name="Ye F."/>
            <person name="Su P."/>
            <person name="Kiefer A.F."/>
            <person name="Nichols A."/>
            <person name="Cepeda A.J."/>
            <person name="Yan W."/>
            <person name="Fan B."/>
            <person name="Jiang Y."/>
            <person name="Adhikari A."/>
            <person name="Zheng C.-J."/>
            <person name="Schuster L."/>
            <person name="Cowan T.M."/>
            <person name="Smanski M.J."/>
            <person name="Chevrette M.G."/>
            <person name="De Carvalho L.P.S."/>
            <person name="Shen B."/>
        </authorList>
    </citation>
    <scope>NUCLEOTIDE SEQUENCE [LARGE SCALE GENOMIC DNA]</scope>
    <source>
        <strain evidence="2 3">NPDC020602</strain>
    </source>
</reference>
<gene>
    <name evidence="2" type="ORF">ACH407_17275</name>
</gene>
<keyword evidence="3" id="KW-1185">Reference proteome</keyword>
<dbReference type="RefSeq" id="WP_398710035.1">
    <property type="nucleotide sequence ID" value="NZ_JBIRUI010000007.1"/>
</dbReference>
<feature type="compositionally biased region" description="Low complexity" evidence="1">
    <location>
        <begin position="72"/>
        <end position="84"/>
    </location>
</feature>
<feature type="region of interest" description="Disordered" evidence="1">
    <location>
        <begin position="267"/>
        <end position="310"/>
    </location>
</feature>
<dbReference type="Proteomes" id="UP001611339">
    <property type="component" value="Unassembled WGS sequence"/>
</dbReference>
<comment type="caution">
    <text evidence="2">The sequence shown here is derived from an EMBL/GenBank/DDBJ whole genome shotgun (WGS) entry which is preliminary data.</text>
</comment>
<evidence type="ECO:0000256" key="1">
    <source>
        <dbReference type="SAM" id="MobiDB-lite"/>
    </source>
</evidence>
<feature type="compositionally biased region" description="Low complexity" evidence="1">
    <location>
        <begin position="198"/>
        <end position="230"/>
    </location>
</feature>
<accession>A0ABW7U6P5</accession>
<feature type="compositionally biased region" description="Basic and acidic residues" evidence="1">
    <location>
        <begin position="422"/>
        <end position="431"/>
    </location>
</feature>
<dbReference type="EMBL" id="JBIRUI010000007">
    <property type="protein sequence ID" value="MFI1715307.1"/>
    <property type="molecule type" value="Genomic_DNA"/>
</dbReference>
<proteinExistence type="predicted"/>
<organism evidence="2 3">
    <name type="scientific">Streptomyces litmocidini</name>
    <dbReference type="NCBI Taxonomy" id="67318"/>
    <lineage>
        <taxon>Bacteria</taxon>
        <taxon>Bacillati</taxon>
        <taxon>Actinomycetota</taxon>
        <taxon>Actinomycetes</taxon>
        <taxon>Kitasatosporales</taxon>
        <taxon>Streptomycetaceae</taxon>
        <taxon>Streptomyces</taxon>
    </lineage>
</organism>
<feature type="compositionally biased region" description="Pro residues" evidence="1">
    <location>
        <begin position="35"/>
        <end position="47"/>
    </location>
</feature>
<feature type="compositionally biased region" description="Low complexity" evidence="1">
    <location>
        <begin position="144"/>
        <end position="158"/>
    </location>
</feature>
<feature type="compositionally biased region" description="Low complexity" evidence="1">
    <location>
        <begin position="284"/>
        <end position="298"/>
    </location>
</feature>
<feature type="compositionally biased region" description="Gly residues" evidence="1">
    <location>
        <begin position="8"/>
        <end position="32"/>
    </location>
</feature>
<feature type="compositionally biased region" description="Pro residues" evidence="1">
    <location>
        <begin position="60"/>
        <end position="71"/>
    </location>
</feature>
<feature type="compositionally biased region" description="Low complexity" evidence="1">
    <location>
        <begin position="100"/>
        <end position="110"/>
    </location>
</feature>
<evidence type="ECO:0000313" key="3">
    <source>
        <dbReference type="Proteomes" id="UP001611339"/>
    </source>
</evidence>
<feature type="region of interest" description="Disordered" evidence="1">
    <location>
        <begin position="403"/>
        <end position="434"/>
    </location>
</feature>
<evidence type="ECO:0000313" key="2">
    <source>
        <dbReference type="EMBL" id="MFI1715307.1"/>
    </source>
</evidence>
<name>A0ABW7U6P5_9ACTN</name>
<protein>
    <submittedName>
        <fullName evidence="2">Uncharacterized protein</fullName>
    </submittedName>
</protein>
<feature type="region of interest" description="Disordered" evidence="1">
    <location>
        <begin position="1"/>
        <end position="241"/>
    </location>
</feature>
<sequence>MTQNGQGPEHGGGQPWGGAWGPAGGQAGGQQGGQPLPPAQPLPPEAPPGAADLQSTQYLPPIPPQQGPPQPGYGYPGPAAPAAADMQATQHIAPVPGGMPPVQGAPQPGYGYPPPAGASDATQYIAPVPPQQGGGSDTQFLGTGPLAHQGQGPAPAGASDATRYIAPVPPQTPGERQPPAEFDSLFRTEAPRPPQQPHAPQGYQQPAPAPYQQQPQHHQPPQQQQQYAYQDAYYDDEPEPRRRSPLALIAAVVVGCAVVGLGAGMLLSGGDEEKDPKTPGQNVAASSAAPSTGAPAPTEKQADPAEPQAQELSKLLATSSSSRQTVISSVAAINQCKDLDKAAADLRGAAEQRRGLITRLQALSVDKIPDNAALTAALTKAWQASAAADDHYAAWAGQMKGKKACKGGHARSTSQKTAGDAKSGEATDAKKTAAGLWNPTAAKYGLEKRSWSQL</sequence>